<sequence length="90" mass="8888">MIPLLLAVAVSQAYGAPIRGTPGTPGTNGIGPGAAGTNGGAAPALVLSGDLTVPDPVDPRAFDLSGFGRIRIWRPPTQGLTMPGPALSDS</sequence>
<keyword evidence="3" id="KW-1185">Reference proteome</keyword>
<organism evidence="2 3">
    <name type="scientific">Pseudoduganella chitinolytica</name>
    <dbReference type="NCBI Taxonomy" id="34070"/>
    <lineage>
        <taxon>Bacteria</taxon>
        <taxon>Pseudomonadati</taxon>
        <taxon>Pseudomonadota</taxon>
        <taxon>Betaproteobacteria</taxon>
        <taxon>Burkholderiales</taxon>
        <taxon>Oxalobacteraceae</taxon>
        <taxon>Telluria group</taxon>
        <taxon>Pseudoduganella</taxon>
    </lineage>
</organism>
<evidence type="ECO:0000313" key="3">
    <source>
        <dbReference type="Proteomes" id="UP001216510"/>
    </source>
</evidence>
<accession>A0ABY8B7P2</accession>
<evidence type="ECO:0000313" key="2">
    <source>
        <dbReference type="EMBL" id="WEF31026.1"/>
    </source>
</evidence>
<feature type="compositionally biased region" description="Gly residues" evidence="1">
    <location>
        <begin position="26"/>
        <end position="39"/>
    </location>
</feature>
<dbReference type="RefSeq" id="WP_277413817.1">
    <property type="nucleotide sequence ID" value="NZ_CP119083.1"/>
</dbReference>
<dbReference type="Proteomes" id="UP001216510">
    <property type="component" value="Chromosome"/>
</dbReference>
<name>A0ABY8B7P2_9BURK</name>
<dbReference type="EMBL" id="CP119083">
    <property type="protein sequence ID" value="WEF31026.1"/>
    <property type="molecule type" value="Genomic_DNA"/>
</dbReference>
<feature type="region of interest" description="Disordered" evidence="1">
    <location>
        <begin position="17"/>
        <end position="39"/>
    </location>
</feature>
<reference evidence="2 3" key="1">
    <citation type="submission" date="2023-02" db="EMBL/GenBank/DDBJ databases">
        <title>Gemone sequence of Telluria chitinolytica ACM 3522T.</title>
        <authorList>
            <person name="Frediansyah A."/>
            <person name="Miess H."/>
            <person name="Gross H."/>
        </authorList>
    </citation>
    <scope>NUCLEOTIDE SEQUENCE [LARGE SCALE GENOMIC DNA]</scope>
    <source>
        <strain evidence="2 3">ACM 3522</strain>
    </source>
</reference>
<gene>
    <name evidence="2" type="ORF">PX653_16280</name>
</gene>
<protein>
    <submittedName>
        <fullName evidence="2">Uncharacterized protein</fullName>
    </submittedName>
</protein>
<proteinExistence type="predicted"/>
<evidence type="ECO:0000256" key="1">
    <source>
        <dbReference type="SAM" id="MobiDB-lite"/>
    </source>
</evidence>